<reference evidence="2" key="1">
    <citation type="submission" date="2023-03" db="EMBL/GenBank/DDBJ databases">
        <title>Massive genome expansion in bonnet fungi (Mycena s.s.) driven by repeated elements and novel gene families across ecological guilds.</title>
        <authorList>
            <consortium name="Lawrence Berkeley National Laboratory"/>
            <person name="Harder C.B."/>
            <person name="Miyauchi S."/>
            <person name="Viragh M."/>
            <person name="Kuo A."/>
            <person name="Thoen E."/>
            <person name="Andreopoulos B."/>
            <person name="Lu D."/>
            <person name="Skrede I."/>
            <person name="Drula E."/>
            <person name="Henrissat B."/>
            <person name="Morin E."/>
            <person name="Kohler A."/>
            <person name="Barry K."/>
            <person name="LaButti K."/>
            <person name="Morin E."/>
            <person name="Salamov A."/>
            <person name="Lipzen A."/>
            <person name="Mereny Z."/>
            <person name="Hegedus B."/>
            <person name="Baldrian P."/>
            <person name="Stursova M."/>
            <person name="Weitz H."/>
            <person name="Taylor A."/>
            <person name="Grigoriev I.V."/>
            <person name="Nagy L.G."/>
            <person name="Martin F."/>
            <person name="Kauserud H."/>
        </authorList>
    </citation>
    <scope>NUCLEOTIDE SEQUENCE</scope>
    <source>
        <strain evidence="2">CBHHK188m</strain>
    </source>
</reference>
<dbReference type="AlphaFoldDB" id="A0AAD7IKM1"/>
<comment type="caution">
    <text evidence="2">The sequence shown here is derived from an EMBL/GenBank/DDBJ whole genome shotgun (WGS) entry which is preliminary data.</text>
</comment>
<evidence type="ECO:0000313" key="3">
    <source>
        <dbReference type="Proteomes" id="UP001215280"/>
    </source>
</evidence>
<evidence type="ECO:0000313" key="2">
    <source>
        <dbReference type="EMBL" id="KAJ7743481.1"/>
    </source>
</evidence>
<feature type="compositionally biased region" description="Low complexity" evidence="1">
    <location>
        <begin position="361"/>
        <end position="373"/>
    </location>
</feature>
<name>A0AAD7IKM1_9AGAR</name>
<protein>
    <submittedName>
        <fullName evidence="2">Uncharacterized protein</fullName>
    </submittedName>
</protein>
<dbReference type="EMBL" id="JARJLG010000112">
    <property type="protein sequence ID" value="KAJ7743481.1"/>
    <property type="molecule type" value="Genomic_DNA"/>
</dbReference>
<proteinExistence type="predicted"/>
<feature type="region of interest" description="Disordered" evidence="1">
    <location>
        <begin position="361"/>
        <end position="436"/>
    </location>
</feature>
<dbReference type="Proteomes" id="UP001215280">
    <property type="component" value="Unassembled WGS sequence"/>
</dbReference>
<accession>A0AAD7IKM1</accession>
<evidence type="ECO:0000256" key="1">
    <source>
        <dbReference type="SAM" id="MobiDB-lite"/>
    </source>
</evidence>
<keyword evidence="3" id="KW-1185">Reference proteome</keyword>
<feature type="compositionally biased region" description="Low complexity" evidence="1">
    <location>
        <begin position="388"/>
        <end position="404"/>
    </location>
</feature>
<sequence>MTDPIPSLKDLEYRLPTSPAGRMLLDVVPALDISQFTPIPCIVGNDRAHYFKLEEGEGDRARIGSHALRCPGELLRIGPATEMCKPQFGRMRPSQEVPKLLALRDNYKQQHDIANELHIHLKGVEDTLARYWGLKDTLPLPEKAALLISEKLEKAKTTLENLYVGLLPDNPGILERIEDLPPSIEETRAVKRADCNFSDWLDPDYDHIDETPGLDPTDDELSLILPRLAKGPIPRLVRIVAFYSIKKPPYHAIFCAPNPNSFQYGDYVPPARFSGATFRYYCVFDKRYLSAAPAIDLVERGRFLILVKTDLVFDACARLGYWEERARDSAATETGMGATLPILVAPLIQLSASLLSPSSSPLLPSSAPASSPPDGRLNPVASSSKNISGADSSSKRSASPAESSLPSKKSKNAETPSPPATPGSYKNPYVVPSSDY</sequence>
<organism evidence="2 3">
    <name type="scientific">Mycena maculata</name>
    <dbReference type="NCBI Taxonomy" id="230809"/>
    <lineage>
        <taxon>Eukaryota</taxon>
        <taxon>Fungi</taxon>
        <taxon>Dikarya</taxon>
        <taxon>Basidiomycota</taxon>
        <taxon>Agaricomycotina</taxon>
        <taxon>Agaricomycetes</taxon>
        <taxon>Agaricomycetidae</taxon>
        <taxon>Agaricales</taxon>
        <taxon>Marasmiineae</taxon>
        <taxon>Mycenaceae</taxon>
        <taxon>Mycena</taxon>
    </lineage>
</organism>
<gene>
    <name evidence="2" type="ORF">DFH07DRAFT_777398</name>
</gene>